<evidence type="ECO:0000313" key="1">
    <source>
        <dbReference type="EMBL" id="KAJ8968037.1"/>
    </source>
</evidence>
<keyword evidence="2" id="KW-1185">Reference proteome</keyword>
<name>A0ABQ9IWW6_9CUCU</name>
<proteinExistence type="predicted"/>
<accession>A0ABQ9IWW6</accession>
<comment type="caution">
    <text evidence="1">The sequence shown here is derived from an EMBL/GenBank/DDBJ whole genome shotgun (WGS) entry which is preliminary data.</text>
</comment>
<dbReference type="Proteomes" id="UP001162164">
    <property type="component" value="Unassembled WGS sequence"/>
</dbReference>
<organism evidence="1 2">
    <name type="scientific">Molorchus minor</name>
    <dbReference type="NCBI Taxonomy" id="1323400"/>
    <lineage>
        <taxon>Eukaryota</taxon>
        <taxon>Metazoa</taxon>
        <taxon>Ecdysozoa</taxon>
        <taxon>Arthropoda</taxon>
        <taxon>Hexapoda</taxon>
        <taxon>Insecta</taxon>
        <taxon>Pterygota</taxon>
        <taxon>Neoptera</taxon>
        <taxon>Endopterygota</taxon>
        <taxon>Coleoptera</taxon>
        <taxon>Polyphaga</taxon>
        <taxon>Cucujiformia</taxon>
        <taxon>Chrysomeloidea</taxon>
        <taxon>Cerambycidae</taxon>
        <taxon>Lamiinae</taxon>
        <taxon>Monochamini</taxon>
        <taxon>Molorchus</taxon>
    </lineage>
</organism>
<protein>
    <submittedName>
        <fullName evidence="1">Uncharacterized protein</fullName>
    </submittedName>
</protein>
<evidence type="ECO:0000313" key="2">
    <source>
        <dbReference type="Proteomes" id="UP001162164"/>
    </source>
</evidence>
<dbReference type="EMBL" id="JAPWTJ010002078">
    <property type="protein sequence ID" value="KAJ8968037.1"/>
    <property type="molecule type" value="Genomic_DNA"/>
</dbReference>
<reference evidence="1" key="1">
    <citation type="journal article" date="2023" name="Insect Mol. Biol.">
        <title>Genome sequencing provides insights into the evolution of gene families encoding plant cell wall-degrading enzymes in longhorned beetles.</title>
        <authorList>
            <person name="Shin N.R."/>
            <person name="Okamura Y."/>
            <person name="Kirsch R."/>
            <person name="Pauchet Y."/>
        </authorList>
    </citation>
    <scope>NUCLEOTIDE SEQUENCE</scope>
    <source>
        <strain evidence="1">MMC_N1</strain>
    </source>
</reference>
<sequence>MAVPSPISKSIARFSFITRSKRHIGKINTHSYPLQSLADGLEAGHTRQAQMKRIPSDLPNHQPKSHINETTVWAVRSVFSRMVGWGTSHDIS</sequence>
<gene>
    <name evidence="1" type="ORF">NQ317_017174</name>
</gene>